<comment type="caution">
    <text evidence="2">The sequence shown here is derived from an EMBL/GenBank/DDBJ whole genome shotgun (WGS) entry which is preliminary data.</text>
</comment>
<evidence type="ECO:0000256" key="1">
    <source>
        <dbReference type="SAM" id="MobiDB-lite"/>
    </source>
</evidence>
<feature type="compositionally biased region" description="Polar residues" evidence="1">
    <location>
        <begin position="1"/>
        <end position="13"/>
    </location>
</feature>
<organism evidence="2">
    <name type="scientific">Trypanosoma brucei equiperdum</name>
    <dbReference type="NCBI Taxonomy" id="630700"/>
    <lineage>
        <taxon>Eukaryota</taxon>
        <taxon>Discoba</taxon>
        <taxon>Euglenozoa</taxon>
        <taxon>Kinetoplastea</taxon>
        <taxon>Metakinetoplastina</taxon>
        <taxon>Trypanosomatida</taxon>
        <taxon>Trypanosomatidae</taxon>
        <taxon>Trypanosoma</taxon>
    </lineage>
</organism>
<dbReference type="Proteomes" id="UP000266743">
    <property type="component" value="Chromosome 3"/>
</dbReference>
<proteinExistence type="predicted"/>
<feature type="region of interest" description="Disordered" evidence="1">
    <location>
        <begin position="1"/>
        <end position="20"/>
    </location>
</feature>
<dbReference type="EMBL" id="QSBY01000003">
    <property type="protein sequence ID" value="RHW73493.1"/>
    <property type="molecule type" value="Genomic_DNA"/>
</dbReference>
<name>A0A3L6L9Z3_9TRYP</name>
<gene>
    <name evidence="2" type="ORF">DPX39_030010500</name>
</gene>
<dbReference type="AlphaFoldDB" id="A0A3L6L9Z3"/>
<reference evidence="2" key="1">
    <citation type="submission" date="2018-09" db="EMBL/GenBank/DDBJ databases">
        <title>whole genome sequence of T. equiperdum IVM-t1 strain.</title>
        <authorList>
            <person name="Suganuma K."/>
        </authorList>
    </citation>
    <scope>NUCLEOTIDE SEQUENCE [LARGE SCALE GENOMIC DNA]</scope>
    <source>
        <strain evidence="2">IVM-t1</strain>
    </source>
</reference>
<protein>
    <submittedName>
        <fullName evidence="2">Uncharacterized protein</fullName>
    </submittedName>
</protein>
<accession>A0A3L6L9Z3</accession>
<evidence type="ECO:0000313" key="2">
    <source>
        <dbReference type="EMBL" id="RHW73493.1"/>
    </source>
</evidence>
<sequence>MEQTAQQNGQGCSSDKRCGGMQGSIESSAVVGGGTDKLTTGNVANGSRSRIHRLLQNELVNASGGDREHLLNIFFAQDDTRTGYLEESVFRKCLVQLFQRGRRELSTCLLDQYVRLCRTPFERKTVRVQTAPACGKQATHEIVSPPSSSEERAARQRVRSIPKPLWAVLCDYRYMIEELKV</sequence>